<feature type="coiled-coil region" evidence="1">
    <location>
        <begin position="213"/>
        <end position="270"/>
    </location>
</feature>
<accession>A0A0D2F239</accession>
<keyword evidence="1" id="KW-0175">Coiled coil</keyword>
<evidence type="ECO:0000313" key="3">
    <source>
        <dbReference type="EMBL" id="KIW96291.1"/>
    </source>
</evidence>
<dbReference type="Pfam" id="PF01926">
    <property type="entry name" value="MMR_HSR1"/>
    <property type="match status" value="1"/>
</dbReference>
<reference evidence="3" key="1">
    <citation type="submission" date="2015-01" db="EMBL/GenBank/DDBJ databases">
        <title>The Genome Sequence of Cladophialophora bantiana CBS 173.52.</title>
        <authorList>
            <consortium name="The Broad Institute Genomics Platform"/>
            <person name="Cuomo C."/>
            <person name="de Hoog S."/>
            <person name="Gorbushina A."/>
            <person name="Stielow B."/>
            <person name="Teixiera M."/>
            <person name="Abouelleil A."/>
            <person name="Chapman S.B."/>
            <person name="Priest M."/>
            <person name="Young S.K."/>
            <person name="Wortman J."/>
            <person name="Nusbaum C."/>
            <person name="Birren B."/>
        </authorList>
    </citation>
    <scope>NUCLEOTIDE SEQUENCE [LARGE SCALE GENOMIC DNA]</scope>
    <source>
        <strain evidence="3">CBS 173.52</strain>
    </source>
</reference>
<organism evidence="3 4">
    <name type="scientific">Cladophialophora bantiana (strain ATCC 10958 / CBS 173.52 / CDC B-1940 / NIH 8579)</name>
    <name type="common">Xylohypha bantiana</name>
    <dbReference type="NCBI Taxonomy" id="1442370"/>
    <lineage>
        <taxon>Eukaryota</taxon>
        <taxon>Fungi</taxon>
        <taxon>Dikarya</taxon>
        <taxon>Ascomycota</taxon>
        <taxon>Pezizomycotina</taxon>
        <taxon>Eurotiomycetes</taxon>
        <taxon>Chaetothyriomycetidae</taxon>
        <taxon>Chaetothyriales</taxon>
        <taxon>Herpotrichiellaceae</taxon>
        <taxon>Cladophialophora</taxon>
    </lineage>
</organism>
<dbReference type="OrthoDB" id="8954335at2759"/>
<dbReference type="CDD" id="cd00882">
    <property type="entry name" value="Ras_like_GTPase"/>
    <property type="match status" value="1"/>
</dbReference>
<dbReference type="Gene3D" id="3.40.50.300">
    <property type="entry name" value="P-loop containing nucleotide triphosphate hydrolases"/>
    <property type="match status" value="1"/>
</dbReference>
<dbReference type="InterPro" id="IPR006073">
    <property type="entry name" value="GTP-bd"/>
</dbReference>
<dbReference type="RefSeq" id="XP_016622960.1">
    <property type="nucleotide sequence ID" value="XM_016761110.1"/>
</dbReference>
<dbReference type="GO" id="GO:0005525">
    <property type="term" value="F:GTP binding"/>
    <property type="evidence" value="ECO:0007669"/>
    <property type="project" value="InterPro"/>
</dbReference>
<proteinExistence type="predicted"/>
<dbReference type="AlphaFoldDB" id="A0A0D2F239"/>
<dbReference type="HOGENOM" id="CLU_018003_1_1_1"/>
<evidence type="ECO:0000256" key="1">
    <source>
        <dbReference type="SAM" id="Coils"/>
    </source>
</evidence>
<name>A0A0D2F239_CLAB1</name>
<dbReference type="SUPFAM" id="SSF52540">
    <property type="entry name" value="P-loop containing nucleoside triphosphate hydrolases"/>
    <property type="match status" value="1"/>
</dbReference>
<dbReference type="EMBL" id="KN846983">
    <property type="protein sequence ID" value="KIW96291.1"/>
    <property type="molecule type" value="Genomic_DNA"/>
</dbReference>
<feature type="domain" description="G" evidence="2">
    <location>
        <begin position="7"/>
        <end position="71"/>
    </location>
</feature>
<dbReference type="InterPro" id="IPR025662">
    <property type="entry name" value="Sigma_54_int_dom_ATP-bd_1"/>
</dbReference>
<dbReference type="GeneID" id="27696288"/>
<dbReference type="VEuPathDB" id="FungiDB:Z519_03360"/>
<evidence type="ECO:0000313" key="4">
    <source>
        <dbReference type="Proteomes" id="UP000053789"/>
    </source>
</evidence>
<gene>
    <name evidence="3" type="ORF">Z519_03360</name>
</gene>
<dbReference type="InterPro" id="IPR027417">
    <property type="entry name" value="P-loop_NTPase"/>
</dbReference>
<evidence type="ECO:0000259" key="2">
    <source>
        <dbReference type="Pfam" id="PF01926"/>
    </source>
</evidence>
<protein>
    <recommendedName>
        <fullName evidence="2">G domain-containing protein</fullName>
    </recommendedName>
</protein>
<keyword evidence="4" id="KW-1185">Reference proteome</keyword>
<dbReference type="Proteomes" id="UP000053789">
    <property type="component" value="Unassembled WGS sequence"/>
</dbReference>
<dbReference type="PROSITE" id="PS00675">
    <property type="entry name" value="SIGMA54_INTERACT_1"/>
    <property type="match status" value="1"/>
</dbReference>
<sequence>MDQIFVVLLLGETGSGKSTFARLLTGDPSIRVSHGLESGTDHISIYETSLRDWACTVIDTPGLNDDYSSNMNIFQHALQLLKSPYYPQGNETFIFYFHQIIQPRFPRSAHTNLLMFSDLFKGSLQNLVLATTFWSCLSGTANIQQIGEKREEELVSTDKFWGSMVRQGAQIRRIPDTRQGCLSLVLDIIAHSRSRPSRSEAPIEPSIVPSEQRACAAEDIERVRTEHERQKQECIEQFEAYIAEDLQRRLTLENEQRRQSEHQIQAAQEEDIAIYQTQLQNMDRVMEEAAQIECRQSEQLEILDRKLTAMSHQSRNQQDQNRWAFWRQHCDRVNKELALLQAARNANPNLYRFNARIDTICCNNCYLPVKQNERYYS</sequence>